<accession>A0A0W8FTJ8</accession>
<reference evidence="1" key="1">
    <citation type="journal article" date="2015" name="Proc. Natl. Acad. Sci. U.S.A.">
        <title>Networks of energetic and metabolic interactions define dynamics in microbial communities.</title>
        <authorList>
            <person name="Embree M."/>
            <person name="Liu J.K."/>
            <person name="Al-Bassam M.M."/>
            <person name="Zengler K."/>
        </authorList>
    </citation>
    <scope>NUCLEOTIDE SEQUENCE</scope>
</reference>
<comment type="caution">
    <text evidence="1">The sequence shown here is derived from an EMBL/GenBank/DDBJ whole genome shotgun (WGS) entry which is preliminary data.</text>
</comment>
<proteinExistence type="predicted"/>
<evidence type="ECO:0000313" key="1">
    <source>
        <dbReference type="EMBL" id="KUG24221.1"/>
    </source>
</evidence>
<sequence length="62" mass="7639">MLKVNLLRSGSRFLIFKTRHLFNVISDNIPFCSFYEQYFIDRQNRFDYPPFTKINDYQRNPI</sequence>
<protein>
    <submittedName>
        <fullName evidence="1">Uncharacterized protein</fullName>
    </submittedName>
</protein>
<dbReference type="AlphaFoldDB" id="A0A0W8FTJ8"/>
<gene>
    <name evidence="1" type="ORF">ASZ90_005940</name>
</gene>
<dbReference type="EMBL" id="LNQE01000856">
    <property type="protein sequence ID" value="KUG24221.1"/>
    <property type="molecule type" value="Genomic_DNA"/>
</dbReference>
<organism evidence="1">
    <name type="scientific">hydrocarbon metagenome</name>
    <dbReference type="NCBI Taxonomy" id="938273"/>
    <lineage>
        <taxon>unclassified sequences</taxon>
        <taxon>metagenomes</taxon>
        <taxon>ecological metagenomes</taxon>
    </lineage>
</organism>
<name>A0A0W8FTJ8_9ZZZZ</name>